<evidence type="ECO:0000256" key="8">
    <source>
        <dbReference type="SAM" id="Phobius"/>
    </source>
</evidence>
<dbReference type="PANTHER" id="PTHR43065">
    <property type="entry name" value="SENSOR HISTIDINE KINASE"/>
    <property type="match status" value="1"/>
</dbReference>
<dbReference type="SUPFAM" id="SSF47384">
    <property type="entry name" value="Homodimeric domain of signal transducing histidine kinase"/>
    <property type="match status" value="1"/>
</dbReference>
<evidence type="ECO:0000259" key="11">
    <source>
        <dbReference type="PROSITE" id="PS50113"/>
    </source>
</evidence>
<dbReference type="PROSITE" id="PS50113">
    <property type="entry name" value="PAC"/>
    <property type="match status" value="1"/>
</dbReference>
<evidence type="ECO:0000256" key="2">
    <source>
        <dbReference type="ARBA" id="ARBA00004370"/>
    </source>
</evidence>
<keyword evidence="8" id="KW-1133">Transmembrane helix</keyword>
<dbReference type="Gene3D" id="3.30.565.10">
    <property type="entry name" value="Histidine kinase-like ATPase, C-terminal domain"/>
    <property type="match status" value="1"/>
</dbReference>
<dbReference type="SMART" id="SM00387">
    <property type="entry name" value="HATPase_c"/>
    <property type="match status" value="1"/>
</dbReference>
<dbReference type="Pfam" id="PF02518">
    <property type="entry name" value="HATPase_c"/>
    <property type="match status" value="1"/>
</dbReference>
<comment type="catalytic activity">
    <reaction evidence="1">
        <text>ATP + protein L-histidine = ADP + protein N-phospho-L-histidine.</text>
        <dbReference type="EC" id="2.7.13.3"/>
    </reaction>
</comment>
<proteinExistence type="predicted"/>
<dbReference type="RefSeq" id="WP_011734068.1">
    <property type="nucleotide sequence ID" value="NC_008609.1"/>
</dbReference>
<reference evidence="13 14" key="1">
    <citation type="submission" date="2006-10" db="EMBL/GenBank/DDBJ databases">
        <title>Complete sequence of chromosome of Pelobacter propionicus DSM 2379.</title>
        <authorList>
            <consortium name="US DOE Joint Genome Institute"/>
            <person name="Copeland A."/>
            <person name="Lucas S."/>
            <person name="Lapidus A."/>
            <person name="Barry K."/>
            <person name="Detter J.C."/>
            <person name="Glavina del Rio T."/>
            <person name="Hammon N."/>
            <person name="Israni S."/>
            <person name="Dalin E."/>
            <person name="Tice H."/>
            <person name="Pitluck S."/>
            <person name="Saunders E."/>
            <person name="Brettin T."/>
            <person name="Bruce D."/>
            <person name="Han C."/>
            <person name="Tapia R."/>
            <person name="Schmutz J."/>
            <person name="Larimer F."/>
            <person name="Land M."/>
            <person name="Hauser L."/>
            <person name="Kyrpides N."/>
            <person name="Kim E."/>
            <person name="Lovley D."/>
            <person name="Richardson P."/>
        </authorList>
    </citation>
    <scope>NUCLEOTIDE SEQUENCE [LARGE SCALE GENOMIC DNA]</scope>
    <source>
        <strain evidence="14">DSM 2379 / NBRC 103807 / OttBd1</strain>
    </source>
</reference>
<dbReference type="InterPro" id="IPR003594">
    <property type="entry name" value="HATPase_dom"/>
</dbReference>
<dbReference type="NCBIfam" id="TIGR00229">
    <property type="entry name" value="sensory_box"/>
    <property type="match status" value="1"/>
</dbReference>
<dbReference type="Gene3D" id="6.10.340.10">
    <property type="match status" value="1"/>
</dbReference>
<feature type="coiled-coil region" evidence="7">
    <location>
        <begin position="389"/>
        <end position="427"/>
    </location>
</feature>
<dbReference type="Gene3D" id="3.30.450.20">
    <property type="entry name" value="PAS domain"/>
    <property type="match status" value="1"/>
</dbReference>
<dbReference type="HOGENOM" id="CLU_000445_133_4_7"/>
<dbReference type="InterPro" id="IPR000700">
    <property type="entry name" value="PAS-assoc_C"/>
</dbReference>
<dbReference type="PROSITE" id="PS50109">
    <property type="entry name" value="HIS_KIN"/>
    <property type="match status" value="1"/>
</dbReference>
<dbReference type="InterPro" id="IPR003660">
    <property type="entry name" value="HAMP_dom"/>
</dbReference>
<keyword evidence="14" id="KW-1185">Reference proteome</keyword>
<keyword evidence="4" id="KW-0597">Phosphoprotein</keyword>
<keyword evidence="6 13" id="KW-0418">Kinase</keyword>
<dbReference type="CDD" id="cd06225">
    <property type="entry name" value="HAMP"/>
    <property type="match status" value="1"/>
</dbReference>
<dbReference type="GO" id="GO:0000155">
    <property type="term" value="F:phosphorelay sensor kinase activity"/>
    <property type="evidence" value="ECO:0007669"/>
    <property type="project" value="InterPro"/>
</dbReference>
<dbReference type="OrthoDB" id="5389102at2"/>
<dbReference type="EC" id="2.7.13.3" evidence="3"/>
<dbReference type="InterPro" id="IPR036890">
    <property type="entry name" value="HATPase_C_sf"/>
</dbReference>
<evidence type="ECO:0000256" key="5">
    <source>
        <dbReference type="ARBA" id="ARBA00022679"/>
    </source>
</evidence>
<feature type="domain" description="PAC" evidence="11">
    <location>
        <begin position="331"/>
        <end position="384"/>
    </location>
</feature>
<dbReference type="GO" id="GO:0016020">
    <property type="term" value="C:membrane"/>
    <property type="evidence" value="ECO:0007669"/>
    <property type="project" value="UniProtKB-SubCell"/>
</dbReference>
<evidence type="ECO:0000313" key="13">
    <source>
        <dbReference type="EMBL" id="ABK97754.1"/>
    </source>
</evidence>
<evidence type="ECO:0000256" key="1">
    <source>
        <dbReference type="ARBA" id="ARBA00000085"/>
    </source>
</evidence>
<dbReference type="Pfam" id="PF08447">
    <property type="entry name" value="PAS_3"/>
    <property type="match status" value="1"/>
</dbReference>
<dbReference type="InterPro" id="IPR013655">
    <property type="entry name" value="PAS_fold_3"/>
</dbReference>
<dbReference type="CDD" id="cd00130">
    <property type="entry name" value="PAS"/>
    <property type="match status" value="1"/>
</dbReference>
<dbReference type="InterPro" id="IPR001610">
    <property type="entry name" value="PAC"/>
</dbReference>
<keyword evidence="8" id="KW-0472">Membrane</keyword>
<dbReference type="eggNOG" id="COG4191">
    <property type="taxonomic scope" value="Bacteria"/>
</dbReference>
<dbReference type="Proteomes" id="UP000006732">
    <property type="component" value="Chromosome"/>
</dbReference>
<evidence type="ECO:0000256" key="3">
    <source>
        <dbReference type="ARBA" id="ARBA00012438"/>
    </source>
</evidence>
<dbReference type="PRINTS" id="PR00344">
    <property type="entry name" value="BCTRLSENSOR"/>
</dbReference>
<feature type="domain" description="HAMP" evidence="12">
    <location>
        <begin position="184"/>
        <end position="236"/>
    </location>
</feature>
<sequence>MLRSISPKKSIRCRLLLLALGVELVMLTLLVANDLRLLHRAMIDQAHWQAQQMLPVLNAALKAPLARRDFASVQAMLDESRTARGIDYIVITDHVGAIMASSGWTAGHKIPQPSCSLPFFSFHQLKRYDDALPILQSGQKQGTLHLGLNLSPVTSARQNLLIEGIGIAVASLLLSALMFLLIGSWLTRHLSSLTRASLQVASGNLGPPPLSEGDDDIGHLGAAFNTMSRAISERVRELTYAKELAEASERAKSESEERLRLVLAGTEEAFWDWDLIHDRIDFSTRWAEMVGFTPEELEPYGDSWERLVHPDDLAAAMKILNEHLEGRTPSIEAEYRVRTKSGAWRWILDRGRVVQRASDGHPLRAAGTHTDITRKKIMEGLLGERTMMLEREIAERKQAQEMLAAQQAELEILNQSLQLRVDEAVAELRQKDQILISQGRQAAMGEMIGNIAHQWRQPLNALAMLISNLQYAQQDNQLTARYLNESATTANRLIQKMSTTINDFRNFFAPGKEMVSFSAMAQIRQAVDLVDAACRSSNIAITVDAENDCILRGFPNEYSQVLLNLLSNAREAIIGTGPRAGRIAITLREQEGMGVVTVRDNGGGIPEAILEKIFEPYFSTKSMGTGIGLYMSKMIIEGNMGGALTARSIDGGSEFSVFTPLAEKRS</sequence>
<evidence type="ECO:0000256" key="6">
    <source>
        <dbReference type="ARBA" id="ARBA00022777"/>
    </source>
</evidence>
<dbReference type="SUPFAM" id="SSF55785">
    <property type="entry name" value="PYP-like sensor domain (PAS domain)"/>
    <property type="match status" value="1"/>
</dbReference>
<dbReference type="PROSITE" id="PS50112">
    <property type="entry name" value="PAS"/>
    <property type="match status" value="1"/>
</dbReference>
<feature type="transmembrane region" description="Helical" evidence="8">
    <location>
        <begin position="160"/>
        <end position="186"/>
    </location>
</feature>
<dbReference type="eggNOG" id="COG2202">
    <property type="taxonomic scope" value="Bacteria"/>
</dbReference>
<dbReference type="EMBL" id="CP000482">
    <property type="protein sequence ID" value="ABK97754.1"/>
    <property type="molecule type" value="Genomic_DNA"/>
</dbReference>
<dbReference type="STRING" id="338966.Ppro_0116"/>
<evidence type="ECO:0000256" key="7">
    <source>
        <dbReference type="SAM" id="Coils"/>
    </source>
</evidence>
<dbReference type="InterPro" id="IPR004358">
    <property type="entry name" value="Sig_transdc_His_kin-like_C"/>
</dbReference>
<dbReference type="AlphaFoldDB" id="A1AK84"/>
<dbReference type="Gene3D" id="1.10.287.130">
    <property type="match status" value="1"/>
</dbReference>
<dbReference type="SUPFAM" id="SSF158472">
    <property type="entry name" value="HAMP domain-like"/>
    <property type="match status" value="1"/>
</dbReference>
<evidence type="ECO:0000259" key="10">
    <source>
        <dbReference type="PROSITE" id="PS50112"/>
    </source>
</evidence>
<dbReference type="SUPFAM" id="SSF55874">
    <property type="entry name" value="ATPase domain of HSP90 chaperone/DNA topoisomerase II/histidine kinase"/>
    <property type="match status" value="1"/>
</dbReference>
<evidence type="ECO:0000259" key="9">
    <source>
        <dbReference type="PROSITE" id="PS50109"/>
    </source>
</evidence>
<dbReference type="InterPro" id="IPR036097">
    <property type="entry name" value="HisK_dim/P_sf"/>
</dbReference>
<dbReference type="InterPro" id="IPR000014">
    <property type="entry name" value="PAS"/>
</dbReference>
<dbReference type="CDD" id="cd00075">
    <property type="entry name" value="HATPase"/>
    <property type="match status" value="1"/>
</dbReference>
<dbReference type="InterPro" id="IPR005467">
    <property type="entry name" value="His_kinase_dom"/>
</dbReference>
<gene>
    <name evidence="13" type="ordered locus">Ppro_0116</name>
</gene>
<dbReference type="SMART" id="SM00091">
    <property type="entry name" value="PAS"/>
    <property type="match status" value="1"/>
</dbReference>
<dbReference type="InterPro" id="IPR003661">
    <property type="entry name" value="HisK_dim/P_dom"/>
</dbReference>
<dbReference type="PROSITE" id="PS50885">
    <property type="entry name" value="HAMP"/>
    <property type="match status" value="1"/>
</dbReference>
<dbReference type="InterPro" id="IPR035965">
    <property type="entry name" value="PAS-like_dom_sf"/>
</dbReference>
<dbReference type="Pfam" id="PF00672">
    <property type="entry name" value="HAMP"/>
    <property type="match status" value="1"/>
</dbReference>
<dbReference type="CDD" id="cd00082">
    <property type="entry name" value="HisKA"/>
    <property type="match status" value="1"/>
</dbReference>
<evidence type="ECO:0000313" key="14">
    <source>
        <dbReference type="Proteomes" id="UP000006732"/>
    </source>
</evidence>
<feature type="domain" description="Histidine kinase" evidence="9">
    <location>
        <begin position="450"/>
        <end position="663"/>
    </location>
</feature>
<keyword evidence="7" id="KW-0175">Coiled coil</keyword>
<accession>A1AK84</accession>
<evidence type="ECO:0000256" key="4">
    <source>
        <dbReference type="ARBA" id="ARBA00022553"/>
    </source>
</evidence>
<organism evidence="13 14">
    <name type="scientific">Pelobacter propionicus (strain DSM 2379 / NBRC 103807 / OttBd1)</name>
    <dbReference type="NCBI Taxonomy" id="338966"/>
    <lineage>
        <taxon>Bacteria</taxon>
        <taxon>Pseudomonadati</taxon>
        <taxon>Thermodesulfobacteriota</taxon>
        <taxon>Desulfuromonadia</taxon>
        <taxon>Desulfuromonadales</taxon>
        <taxon>Desulfuromonadaceae</taxon>
        <taxon>Pelobacter</taxon>
    </lineage>
</organism>
<dbReference type="KEGG" id="ppd:Ppro_0116"/>
<feature type="domain" description="PAS" evidence="10">
    <location>
        <begin position="255"/>
        <end position="327"/>
    </location>
</feature>
<evidence type="ECO:0000259" key="12">
    <source>
        <dbReference type="PROSITE" id="PS50885"/>
    </source>
</evidence>
<name>A1AK84_PELPD</name>
<keyword evidence="5" id="KW-0808">Transferase</keyword>
<protein>
    <recommendedName>
        <fullName evidence="3">histidine kinase</fullName>
        <ecNumber evidence="3">2.7.13.3</ecNumber>
    </recommendedName>
</protein>
<comment type="subcellular location">
    <subcellularLocation>
        <location evidence="2">Membrane</location>
    </subcellularLocation>
</comment>
<keyword evidence="8" id="KW-0812">Transmembrane</keyword>
<dbReference type="SMART" id="SM00086">
    <property type="entry name" value="PAC"/>
    <property type="match status" value="1"/>
</dbReference>
<dbReference type="SMART" id="SM00304">
    <property type="entry name" value="HAMP"/>
    <property type="match status" value="1"/>
</dbReference>